<gene>
    <name evidence="1" type="ORF">SAMN05216323_104715</name>
</gene>
<sequence length="50" mass="5551">MEFKCFLPPLGKKNKLLEKSPNVSNQKITALSMPTDTGLAKSIMNEIDPM</sequence>
<evidence type="ECO:0000313" key="1">
    <source>
        <dbReference type="EMBL" id="SDC73271.1"/>
    </source>
</evidence>
<dbReference type="RefSeq" id="WP_170830108.1">
    <property type="nucleotide sequence ID" value="NZ_FMYP01000047.1"/>
</dbReference>
<proteinExistence type="predicted"/>
<name>A0A1G6P024_9BACT</name>
<dbReference type="EMBL" id="FMYP01000047">
    <property type="protein sequence ID" value="SDC73271.1"/>
    <property type="molecule type" value="Genomic_DNA"/>
</dbReference>
<keyword evidence="2" id="KW-1185">Reference proteome</keyword>
<dbReference type="STRING" id="1640674.SAMN05216323_104715"/>
<accession>A0A1G6P024</accession>
<dbReference type="AlphaFoldDB" id="A0A1G6P024"/>
<evidence type="ECO:0000313" key="2">
    <source>
        <dbReference type="Proteomes" id="UP000199452"/>
    </source>
</evidence>
<dbReference type="Proteomes" id="UP000199452">
    <property type="component" value="Unassembled WGS sequence"/>
</dbReference>
<protein>
    <submittedName>
        <fullName evidence="1">Uncharacterized protein</fullName>
    </submittedName>
</protein>
<reference evidence="1 2" key="1">
    <citation type="submission" date="2016-09" db="EMBL/GenBank/DDBJ databases">
        <authorList>
            <person name="Capua I."/>
            <person name="De Benedictis P."/>
            <person name="Joannis T."/>
            <person name="Lombin L.H."/>
            <person name="Cattoli G."/>
        </authorList>
    </citation>
    <scope>NUCLEOTIDE SEQUENCE [LARGE SCALE GENOMIC DNA]</scope>
    <source>
        <strain evidence="1 2">A7P-90m</strain>
    </source>
</reference>
<organism evidence="1 2">
    <name type="scientific">Williamwhitmania taraxaci</name>
    <dbReference type="NCBI Taxonomy" id="1640674"/>
    <lineage>
        <taxon>Bacteria</taxon>
        <taxon>Pseudomonadati</taxon>
        <taxon>Bacteroidota</taxon>
        <taxon>Bacteroidia</taxon>
        <taxon>Bacteroidales</taxon>
        <taxon>Williamwhitmaniaceae</taxon>
        <taxon>Williamwhitmania</taxon>
    </lineage>
</organism>